<dbReference type="GeneID" id="69984102"/>
<dbReference type="InterPro" id="IPR036388">
    <property type="entry name" value="WH-like_DNA-bd_sf"/>
</dbReference>
<comment type="caution">
    <text evidence="1">The sequence shown here is derived from an EMBL/GenBank/DDBJ whole genome shotgun (WGS) entry which is preliminary data.</text>
</comment>
<dbReference type="HOGENOM" id="CLU_175324_0_1_10"/>
<evidence type="ECO:0000313" key="1">
    <source>
        <dbReference type="EMBL" id="KKB45323.1"/>
    </source>
</evidence>
<proteinExistence type="predicted"/>
<organism evidence="1 2">
    <name type="scientific">Parabacteroides goldsteinii DSM 19448 = WAL 12034</name>
    <dbReference type="NCBI Taxonomy" id="927665"/>
    <lineage>
        <taxon>Bacteria</taxon>
        <taxon>Pseudomonadati</taxon>
        <taxon>Bacteroidota</taxon>
        <taxon>Bacteroidia</taxon>
        <taxon>Bacteroidales</taxon>
        <taxon>Tannerellaceae</taxon>
        <taxon>Parabacteroides</taxon>
    </lineage>
</organism>
<accession>A0A0F5IIL3</accession>
<dbReference type="RefSeq" id="WP_007654296.1">
    <property type="nucleotide sequence ID" value="NZ_KQ033915.1"/>
</dbReference>
<evidence type="ECO:0000313" key="2">
    <source>
        <dbReference type="Proteomes" id="UP000033047"/>
    </source>
</evidence>
<sequence length="71" mass="7768">MTKGTIGLNAGTIRNLLLDGGCWSLEELKKATSLCEADLWSAIGWLARENMIQITSAKSQIAFCPGMNFNY</sequence>
<dbReference type="EMBL" id="AQHV01000029">
    <property type="protein sequence ID" value="KKB45323.1"/>
    <property type="molecule type" value="Genomic_DNA"/>
</dbReference>
<dbReference type="Pfam" id="PF10771">
    <property type="entry name" value="DUF2582"/>
    <property type="match status" value="1"/>
</dbReference>
<gene>
    <name evidence="1" type="ORF">HMPREF1535_04976</name>
</gene>
<reference evidence="1 2" key="1">
    <citation type="submission" date="2013-04" db="EMBL/GenBank/DDBJ databases">
        <title>The Genome Sequence of Parabacteroides goldsteinii DSM 19448.</title>
        <authorList>
            <consortium name="The Broad Institute Genomics Platform"/>
            <person name="Earl A."/>
            <person name="Ward D."/>
            <person name="Feldgarden M."/>
            <person name="Gevers D."/>
            <person name="Martens E."/>
            <person name="Sakamoto M."/>
            <person name="Benno Y."/>
            <person name="Song Y."/>
            <person name="Liu C."/>
            <person name="Lee J."/>
            <person name="Bolanos M."/>
            <person name="Vaisanen M.L."/>
            <person name="Finegold S.M."/>
            <person name="Walker B."/>
            <person name="Young S."/>
            <person name="Zeng Q."/>
            <person name="Gargeya S."/>
            <person name="Fitzgerald M."/>
            <person name="Haas B."/>
            <person name="Abouelleil A."/>
            <person name="Allen A.W."/>
            <person name="Alvarado L."/>
            <person name="Arachchi H.M."/>
            <person name="Berlin A.M."/>
            <person name="Chapman S.B."/>
            <person name="Gainer-Dewar J."/>
            <person name="Goldberg J."/>
            <person name="Griggs A."/>
            <person name="Gujja S."/>
            <person name="Hansen M."/>
            <person name="Howarth C."/>
            <person name="Imamovic A."/>
            <person name="Ireland A."/>
            <person name="Larimer J."/>
            <person name="McCowan C."/>
            <person name="Murphy C."/>
            <person name="Pearson M."/>
            <person name="Poon T.W."/>
            <person name="Priest M."/>
            <person name="Roberts A."/>
            <person name="Saif S."/>
            <person name="Shea T."/>
            <person name="Sisk P."/>
            <person name="Sykes S."/>
            <person name="Wortman J."/>
            <person name="Nusbaum C."/>
            <person name="Birren B."/>
        </authorList>
    </citation>
    <scope>NUCLEOTIDE SEQUENCE [LARGE SCALE GENOMIC DNA]</scope>
    <source>
        <strain evidence="1 2">DSM 19448</strain>
    </source>
</reference>
<dbReference type="InterPro" id="IPR019707">
    <property type="entry name" value="DUF2582"/>
</dbReference>
<dbReference type="AlphaFoldDB" id="A0A0F5IIL3"/>
<evidence type="ECO:0008006" key="3">
    <source>
        <dbReference type="Google" id="ProtNLM"/>
    </source>
</evidence>
<protein>
    <recommendedName>
        <fullName evidence="3">Winged helix-turn-helix domain-containing protein</fullName>
    </recommendedName>
</protein>
<name>A0A0F5IIL3_9BACT</name>
<dbReference type="PATRIC" id="fig|927665.4.peg.5099"/>
<dbReference type="Gene3D" id="1.10.10.10">
    <property type="entry name" value="Winged helix-like DNA-binding domain superfamily/Winged helix DNA-binding domain"/>
    <property type="match status" value="1"/>
</dbReference>
<dbReference type="Proteomes" id="UP000033047">
    <property type="component" value="Unassembled WGS sequence"/>
</dbReference>